<gene>
    <name evidence="3" type="ORF">DS957_011390</name>
</gene>
<dbReference type="EMBL" id="QOUW02000032">
    <property type="protein sequence ID" value="RIW13250.1"/>
    <property type="molecule type" value="Genomic_DNA"/>
</dbReference>
<comment type="caution">
    <text evidence="3">The sequence shown here is derived from an EMBL/GenBank/DDBJ whole genome shotgun (WGS) entry which is preliminary data.</text>
</comment>
<reference evidence="3 4" key="1">
    <citation type="submission" date="2018-08" db="EMBL/GenBank/DDBJ databases">
        <title>Vibrio harveyi strains pathogenic to white snook Centropomus viridis Lockington (1877) and potential probiotic bacteria.</title>
        <authorList>
            <person name="Soto-Rodriguez S."/>
            <person name="Gomez-Gil B."/>
            <person name="Lozano-Olvera R."/>
        </authorList>
    </citation>
    <scope>NUCLEOTIDE SEQUENCE [LARGE SCALE GENOMIC DNA]</scope>
    <source>
        <strain evidence="3 4">CAIM 1508</strain>
    </source>
</reference>
<dbReference type="RefSeq" id="WP_029790303.1">
    <property type="nucleotide sequence ID" value="NZ_BBKY01000093.1"/>
</dbReference>
<feature type="compositionally biased region" description="Low complexity" evidence="1">
    <location>
        <begin position="1"/>
        <end position="18"/>
    </location>
</feature>
<organism evidence="3 4">
    <name type="scientific">Vibrio harveyi</name>
    <name type="common">Beneckea harveyi</name>
    <dbReference type="NCBI Taxonomy" id="669"/>
    <lineage>
        <taxon>Bacteria</taxon>
        <taxon>Pseudomonadati</taxon>
        <taxon>Pseudomonadota</taxon>
        <taxon>Gammaproteobacteria</taxon>
        <taxon>Vibrionales</taxon>
        <taxon>Vibrionaceae</taxon>
        <taxon>Vibrio</taxon>
    </lineage>
</organism>
<evidence type="ECO:0000256" key="2">
    <source>
        <dbReference type="SAM" id="Phobius"/>
    </source>
</evidence>
<keyword evidence="2" id="KW-1133">Transmembrane helix</keyword>
<name>A0A8B3ECQ1_VIBHA</name>
<proteinExistence type="predicted"/>
<sequence>MGGKSSSSNKTSTKNTSSQNAISGDNLGVALSGIEGSTINATVTDHGSVEKSFNFAGDALDESLSLANGALKEFSSSNSENLQMIAGLAGNQAAQNTQNLDKLTELAKFKQDNGQSALNKQQLILMAIIVLVLGFVLFKAVQK</sequence>
<accession>A0A8B3ECQ1</accession>
<dbReference type="AlphaFoldDB" id="A0A8B3ECQ1"/>
<dbReference type="Proteomes" id="UP000253437">
    <property type="component" value="Unassembled WGS sequence"/>
</dbReference>
<feature type="transmembrane region" description="Helical" evidence="2">
    <location>
        <begin position="123"/>
        <end position="141"/>
    </location>
</feature>
<keyword evidence="2" id="KW-0812">Transmembrane</keyword>
<evidence type="ECO:0000256" key="1">
    <source>
        <dbReference type="SAM" id="MobiDB-lite"/>
    </source>
</evidence>
<feature type="region of interest" description="Disordered" evidence="1">
    <location>
        <begin position="1"/>
        <end position="22"/>
    </location>
</feature>
<evidence type="ECO:0000313" key="4">
    <source>
        <dbReference type="Proteomes" id="UP000253437"/>
    </source>
</evidence>
<evidence type="ECO:0000313" key="3">
    <source>
        <dbReference type="EMBL" id="RIW13250.1"/>
    </source>
</evidence>
<keyword evidence="2" id="KW-0472">Membrane</keyword>
<protein>
    <submittedName>
        <fullName evidence="3">Chemotaxis protein</fullName>
    </submittedName>
</protein>